<dbReference type="PANTHER" id="PTHR11915">
    <property type="entry name" value="SPECTRIN/FILAMIN RELATED CYTOSKELETAL PROTEIN"/>
    <property type="match status" value="1"/>
</dbReference>
<dbReference type="Gene3D" id="1.10.418.10">
    <property type="entry name" value="Calponin-like domain"/>
    <property type="match status" value="2"/>
</dbReference>
<sequence length="592" mass="68669">MIKKSSLRRKNSLKESLQEQWDKTSKVNVKEQFYSKTPGKYTEVQKAKFTKWVNIQLRSLEEAIAELTPVVTKSFLFDKPKKSIPQIKAIDEDFRDGKKLIELLEILYEDDKDLPKLERGKTRLHYIQNVNKVLEFLQKKLDDGGLIALKAIGSVDIVDGNIKLTLGLIWLIISKFIQMTSNIFEVTEEELNQVEEGFKEDVVKESELTSDGEREINSAAFEEFRSQFRKNFVKDSGSDEKIFDLPSIINEEPEEIIHEEDESIEIPIRDRILSNSNNRLSLPPNYYDGKKEGKKFNPNSPARFRTLRLNPSSPSPMSSSSGLLFWINMQLIDYASILPSTCYPIEDFTGMNDGIMLVALIHHLNMEWIDFDSLVNDDDKREETSDQEFRIKERLTKCFDVLNERLNIRQPKALVSMLIEKDYSDQERLKRTGLAWSVYISEIFLSTAHAKNKQKQVRRQSRLSLLEENDEITEVKEAEVSSNNNIDSSNHRYNSKKSRGCLPSFEDDRTSPSNRGSMATSNLPPLPPWSPKVSLFSAVWDWTLRNSSRRQQNKLDIQNADEWKYRRDESLDEDPLQLLANTHQPALYMYWS</sequence>
<evidence type="ECO:0000259" key="2">
    <source>
        <dbReference type="PROSITE" id="PS50021"/>
    </source>
</evidence>
<keyword evidence="4" id="KW-1185">Reference proteome</keyword>
<dbReference type="SMART" id="SM00033">
    <property type="entry name" value="CH"/>
    <property type="match status" value="1"/>
</dbReference>
<gene>
    <name evidence="3" type="ORF">FMOSSE_LOCUS9523</name>
</gene>
<dbReference type="PROSITE" id="PS50021">
    <property type="entry name" value="CH"/>
    <property type="match status" value="2"/>
</dbReference>
<accession>A0A9N9GJ59</accession>
<reference evidence="3" key="1">
    <citation type="submission" date="2021-06" db="EMBL/GenBank/DDBJ databases">
        <authorList>
            <person name="Kallberg Y."/>
            <person name="Tangrot J."/>
            <person name="Rosling A."/>
        </authorList>
    </citation>
    <scope>NUCLEOTIDE SEQUENCE</scope>
    <source>
        <strain evidence="3">87-6 pot B 2015</strain>
    </source>
</reference>
<feature type="domain" description="Calponin-homology (CH)" evidence="2">
    <location>
        <begin position="43"/>
        <end position="177"/>
    </location>
</feature>
<comment type="caution">
    <text evidence="3">The sequence shown here is derived from an EMBL/GenBank/DDBJ whole genome shotgun (WGS) entry which is preliminary data.</text>
</comment>
<dbReference type="Pfam" id="PF00307">
    <property type="entry name" value="CH"/>
    <property type="match status" value="2"/>
</dbReference>
<feature type="domain" description="Calponin-homology (CH)" evidence="2">
    <location>
        <begin position="317"/>
        <end position="448"/>
    </location>
</feature>
<feature type="compositionally biased region" description="Polar residues" evidence="1">
    <location>
        <begin position="480"/>
        <end position="492"/>
    </location>
</feature>
<feature type="region of interest" description="Disordered" evidence="1">
    <location>
        <begin position="476"/>
        <end position="525"/>
    </location>
</feature>
<name>A0A9N9GJ59_FUNMO</name>
<protein>
    <submittedName>
        <fullName evidence="3">6156_t:CDS:1</fullName>
    </submittedName>
</protein>
<proteinExistence type="predicted"/>
<dbReference type="AlphaFoldDB" id="A0A9N9GJ59"/>
<dbReference type="EMBL" id="CAJVPP010002801">
    <property type="protein sequence ID" value="CAG8612184.1"/>
    <property type="molecule type" value="Genomic_DNA"/>
</dbReference>
<evidence type="ECO:0000256" key="1">
    <source>
        <dbReference type="SAM" id="MobiDB-lite"/>
    </source>
</evidence>
<organism evidence="3 4">
    <name type="scientific">Funneliformis mosseae</name>
    <name type="common">Endomycorrhizal fungus</name>
    <name type="synonym">Glomus mosseae</name>
    <dbReference type="NCBI Taxonomy" id="27381"/>
    <lineage>
        <taxon>Eukaryota</taxon>
        <taxon>Fungi</taxon>
        <taxon>Fungi incertae sedis</taxon>
        <taxon>Mucoromycota</taxon>
        <taxon>Glomeromycotina</taxon>
        <taxon>Glomeromycetes</taxon>
        <taxon>Glomerales</taxon>
        <taxon>Glomeraceae</taxon>
        <taxon>Funneliformis</taxon>
    </lineage>
</organism>
<dbReference type="InterPro" id="IPR001715">
    <property type="entry name" value="CH_dom"/>
</dbReference>
<dbReference type="Proteomes" id="UP000789375">
    <property type="component" value="Unassembled WGS sequence"/>
</dbReference>
<feature type="compositionally biased region" description="Polar residues" evidence="1">
    <location>
        <begin position="511"/>
        <end position="523"/>
    </location>
</feature>
<dbReference type="InterPro" id="IPR036872">
    <property type="entry name" value="CH_dom_sf"/>
</dbReference>
<evidence type="ECO:0000313" key="3">
    <source>
        <dbReference type="EMBL" id="CAG8612184.1"/>
    </source>
</evidence>
<evidence type="ECO:0000313" key="4">
    <source>
        <dbReference type="Proteomes" id="UP000789375"/>
    </source>
</evidence>
<dbReference type="SUPFAM" id="SSF47576">
    <property type="entry name" value="Calponin-homology domain, CH-domain"/>
    <property type="match status" value="1"/>
</dbReference>